<keyword evidence="4" id="KW-1185">Reference proteome</keyword>
<evidence type="ECO:0000313" key="3">
    <source>
        <dbReference type="EMBL" id="KAF9738268.1"/>
    </source>
</evidence>
<dbReference type="PANTHER" id="PTHR43662:SF13">
    <property type="entry name" value="DUF1996 DOMAIN-CONTAINING PROTEIN"/>
    <property type="match status" value="1"/>
</dbReference>
<dbReference type="OrthoDB" id="74764at2759"/>
<dbReference type="InterPro" id="IPR018535">
    <property type="entry name" value="DUF1996"/>
</dbReference>
<evidence type="ECO:0000256" key="1">
    <source>
        <dbReference type="SAM" id="SignalP"/>
    </source>
</evidence>
<feature type="chain" id="PRO_5040309593" evidence="1">
    <location>
        <begin position="18"/>
        <end position="361"/>
    </location>
</feature>
<name>A0A9P6GNE0_9PLEO</name>
<evidence type="ECO:0000259" key="2">
    <source>
        <dbReference type="Pfam" id="PF09362"/>
    </source>
</evidence>
<dbReference type="AlphaFoldDB" id="A0A9P6GNE0"/>
<reference evidence="3" key="1">
    <citation type="journal article" date="2020" name="Mol. Plant Microbe Interact.">
        <title>Genome Sequence of the Biocontrol Agent Coniothyrium minitans strain Conio (IMI 134523).</title>
        <authorList>
            <person name="Patel D."/>
            <person name="Shittu T.A."/>
            <person name="Baroncelli R."/>
            <person name="Muthumeenakshi S."/>
            <person name="Osborne T.H."/>
            <person name="Janganan T.K."/>
            <person name="Sreenivasaprasad S."/>
        </authorList>
    </citation>
    <scope>NUCLEOTIDE SEQUENCE</scope>
    <source>
        <strain evidence="3">Conio</strain>
    </source>
</reference>
<dbReference type="PANTHER" id="PTHR43662">
    <property type="match status" value="1"/>
</dbReference>
<organism evidence="3 4">
    <name type="scientific">Paraphaeosphaeria minitans</name>
    <dbReference type="NCBI Taxonomy" id="565426"/>
    <lineage>
        <taxon>Eukaryota</taxon>
        <taxon>Fungi</taxon>
        <taxon>Dikarya</taxon>
        <taxon>Ascomycota</taxon>
        <taxon>Pezizomycotina</taxon>
        <taxon>Dothideomycetes</taxon>
        <taxon>Pleosporomycetidae</taxon>
        <taxon>Pleosporales</taxon>
        <taxon>Massarineae</taxon>
        <taxon>Didymosphaeriaceae</taxon>
        <taxon>Paraphaeosphaeria</taxon>
    </lineage>
</organism>
<evidence type="ECO:0000313" key="4">
    <source>
        <dbReference type="Proteomes" id="UP000756921"/>
    </source>
</evidence>
<feature type="domain" description="DUF1996" evidence="2">
    <location>
        <begin position="32"/>
        <end position="286"/>
    </location>
</feature>
<protein>
    <submittedName>
        <fullName evidence="3">Wsc domain-containing protein</fullName>
    </submittedName>
</protein>
<keyword evidence="1" id="KW-0732">Signal</keyword>
<dbReference type="Proteomes" id="UP000756921">
    <property type="component" value="Unassembled WGS sequence"/>
</dbReference>
<feature type="signal peptide" evidence="1">
    <location>
        <begin position="1"/>
        <end position="17"/>
    </location>
</feature>
<proteinExistence type="predicted"/>
<dbReference type="Pfam" id="PF09362">
    <property type="entry name" value="DUF1996"/>
    <property type="match status" value="1"/>
</dbReference>
<gene>
    <name evidence="3" type="ORF">PMIN01_03551</name>
</gene>
<comment type="caution">
    <text evidence="3">The sequence shown here is derived from an EMBL/GenBank/DDBJ whole genome shotgun (WGS) entry which is preliminary data.</text>
</comment>
<dbReference type="EMBL" id="WJXW01000003">
    <property type="protein sequence ID" value="KAF9738268.1"/>
    <property type="molecule type" value="Genomic_DNA"/>
</dbReference>
<accession>A0A9P6GNE0</accession>
<sequence>MHWTSFVALALGAPSQALIRFGCSQLVVDRLDPLVNPGMEPSPHLHQIIGGNSFNTSMYKEDHDLAKLSTCTSCQPSEDFSNYWTASLFFRARNGTYKRVPQKGNVGFEGQRGGMTVYYMQASLGVSQPAILGGWCRGFRMLIGSPTASTKPEADKYPQLTYTCLQDMNTRYPETKDFPARPCPAGIMVNLRFPTQSTGSCWNGVDLDSPDHISHMSYPAHGTFENQGPCPASHPVRVAQVMYEVIFETRAFNKQADWPADGSQPFVWSFGDTTGFGNHGDYVFGWKDDSLQKILDEECYVQCKTMETQSIEEMNKCSVPRKVNEDVGDDDCELRSASSCSRMLMTTPGIDAIPGQMMPTA</sequence>